<dbReference type="PROSITE" id="PS01031">
    <property type="entry name" value="SHSP"/>
    <property type="match status" value="1"/>
</dbReference>
<evidence type="ECO:0000256" key="4">
    <source>
        <dbReference type="PROSITE-ProRule" id="PRU00285"/>
    </source>
</evidence>
<comment type="caution">
    <text evidence="7">The sequence shown here is derived from an EMBL/GenBank/DDBJ whole genome shotgun (WGS) entry which is preliminary data.</text>
</comment>
<proteinExistence type="inferred from homology"/>
<keyword evidence="5" id="KW-0812">Transmembrane</keyword>
<evidence type="ECO:0000256" key="3">
    <source>
        <dbReference type="ARBA" id="ARBA00022821"/>
    </source>
</evidence>
<protein>
    <recommendedName>
        <fullName evidence="6">SHSP domain-containing protein</fullName>
    </recommendedName>
</protein>
<dbReference type="EMBL" id="JBGMDY010000010">
    <property type="protein sequence ID" value="KAL2320487.1"/>
    <property type="molecule type" value="Genomic_DNA"/>
</dbReference>
<dbReference type="Gene3D" id="2.60.40.790">
    <property type="match status" value="1"/>
</dbReference>
<evidence type="ECO:0000259" key="6">
    <source>
        <dbReference type="PROSITE" id="PS01031"/>
    </source>
</evidence>
<feature type="transmembrane region" description="Helical" evidence="5">
    <location>
        <begin position="173"/>
        <end position="192"/>
    </location>
</feature>
<keyword evidence="5" id="KW-0472">Membrane</keyword>
<evidence type="ECO:0000313" key="8">
    <source>
        <dbReference type="Proteomes" id="UP001603857"/>
    </source>
</evidence>
<organism evidence="7 8">
    <name type="scientific">Flemingia macrophylla</name>
    <dbReference type="NCBI Taxonomy" id="520843"/>
    <lineage>
        <taxon>Eukaryota</taxon>
        <taxon>Viridiplantae</taxon>
        <taxon>Streptophyta</taxon>
        <taxon>Embryophyta</taxon>
        <taxon>Tracheophyta</taxon>
        <taxon>Spermatophyta</taxon>
        <taxon>Magnoliopsida</taxon>
        <taxon>eudicotyledons</taxon>
        <taxon>Gunneridae</taxon>
        <taxon>Pentapetalae</taxon>
        <taxon>rosids</taxon>
        <taxon>fabids</taxon>
        <taxon>Fabales</taxon>
        <taxon>Fabaceae</taxon>
        <taxon>Papilionoideae</taxon>
        <taxon>50 kb inversion clade</taxon>
        <taxon>NPAAA clade</taxon>
        <taxon>indigoferoid/millettioid clade</taxon>
        <taxon>Phaseoleae</taxon>
        <taxon>Flemingia</taxon>
    </lineage>
</organism>
<dbReference type="Proteomes" id="UP001603857">
    <property type="component" value="Unassembled WGS sequence"/>
</dbReference>
<comment type="similarity">
    <text evidence="4">Belongs to the small heat shock protein (HSP20) family.</text>
</comment>
<evidence type="ECO:0000256" key="5">
    <source>
        <dbReference type="SAM" id="Phobius"/>
    </source>
</evidence>
<evidence type="ECO:0000313" key="7">
    <source>
        <dbReference type="EMBL" id="KAL2320487.1"/>
    </source>
</evidence>
<sequence length="208" mass="24313">MEIAKHTHAANRTYEDFDPLFVWRREEARDILELHLPGMLFFVSLDYHVCFRRDQIRIQINHVGFLVISGERPMFGSKWKRFKKEFEIPSSCNEDEIYGNMMESILSVVMPKKNPLVHQGEPELMQEIKNANNKEETETTTKEGTTQDMAHTTDQYQFEEHDVRLPQEPTREVALKFMLVMVLILVIASYLADISKSIMAQGASYFHN</sequence>
<dbReference type="SUPFAM" id="SSF49764">
    <property type="entry name" value="HSP20-like chaperones"/>
    <property type="match status" value="1"/>
</dbReference>
<feature type="domain" description="SHSP" evidence="6">
    <location>
        <begin position="12"/>
        <end position="131"/>
    </location>
</feature>
<name>A0ABD1LAD4_9FABA</name>
<dbReference type="GO" id="GO:0006952">
    <property type="term" value="P:defense response"/>
    <property type="evidence" value="ECO:0007669"/>
    <property type="project" value="UniProtKB-KW"/>
</dbReference>
<keyword evidence="8" id="KW-1185">Reference proteome</keyword>
<evidence type="ECO:0000256" key="1">
    <source>
        <dbReference type="ARBA" id="ARBA00004162"/>
    </source>
</evidence>
<dbReference type="GO" id="GO:0005886">
    <property type="term" value="C:plasma membrane"/>
    <property type="evidence" value="ECO:0007669"/>
    <property type="project" value="UniProtKB-SubCell"/>
</dbReference>
<dbReference type="PANTHER" id="PTHR43670">
    <property type="entry name" value="HEAT SHOCK PROTEIN 26"/>
    <property type="match status" value="1"/>
</dbReference>
<dbReference type="PANTHER" id="PTHR43670:SF108">
    <property type="entry name" value="HSP20_ALPHA CRYSTALLIN FAMILY PROTEIN"/>
    <property type="match status" value="1"/>
</dbReference>
<keyword evidence="2" id="KW-1003">Cell membrane</keyword>
<evidence type="ECO:0000256" key="2">
    <source>
        <dbReference type="ARBA" id="ARBA00022475"/>
    </source>
</evidence>
<dbReference type="InterPro" id="IPR008978">
    <property type="entry name" value="HSP20-like_chaperone"/>
</dbReference>
<reference evidence="7 8" key="1">
    <citation type="submission" date="2024-08" db="EMBL/GenBank/DDBJ databases">
        <title>Insights into the chromosomal genome structure of Flemingia macrophylla.</title>
        <authorList>
            <person name="Ding Y."/>
            <person name="Zhao Y."/>
            <person name="Bi W."/>
            <person name="Wu M."/>
            <person name="Zhao G."/>
            <person name="Gong Y."/>
            <person name="Li W."/>
            <person name="Zhang P."/>
        </authorList>
    </citation>
    <scope>NUCLEOTIDE SEQUENCE [LARGE SCALE GENOMIC DNA]</scope>
    <source>
        <strain evidence="7">DYQJB</strain>
        <tissue evidence="7">Leaf</tissue>
    </source>
</reference>
<comment type="subcellular location">
    <subcellularLocation>
        <location evidence="1">Cell membrane</location>
        <topology evidence="1">Single-pass membrane protein</topology>
    </subcellularLocation>
</comment>
<gene>
    <name evidence="7" type="ORF">Fmac_029456</name>
</gene>
<dbReference type="AlphaFoldDB" id="A0ABD1LAD4"/>
<dbReference type="InterPro" id="IPR002068">
    <property type="entry name" value="A-crystallin/Hsp20_dom"/>
</dbReference>
<accession>A0ABD1LAD4</accession>
<keyword evidence="5" id="KW-1133">Transmembrane helix</keyword>
<keyword evidence="3" id="KW-0611">Plant defense</keyword>
<dbReference type="CDD" id="cd00298">
    <property type="entry name" value="ACD_sHsps_p23-like"/>
    <property type="match status" value="1"/>
</dbReference>